<keyword evidence="3" id="KW-1185">Reference proteome</keyword>
<gene>
    <name evidence="2" type="ORF">SAMN02745857_00276</name>
</gene>
<dbReference type="EMBL" id="FWXD01000001">
    <property type="protein sequence ID" value="SMC16911.1"/>
    <property type="molecule type" value="Genomic_DNA"/>
</dbReference>
<evidence type="ECO:0000313" key="2">
    <source>
        <dbReference type="EMBL" id="SMC16911.1"/>
    </source>
</evidence>
<keyword evidence="1" id="KW-0812">Transmembrane</keyword>
<evidence type="ECO:0000313" key="3">
    <source>
        <dbReference type="Proteomes" id="UP000192761"/>
    </source>
</evidence>
<accession>A0A1W1X0K6</accession>
<dbReference type="OrthoDB" id="9794683at2"/>
<keyword evidence="1" id="KW-1133">Transmembrane helix</keyword>
<protein>
    <submittedName>
        <fullName evidence="2">Inner membrane protein</fullName>
    </submittedName>
</protein>
<evidence type="ECO:0000256" key="1">
    <source>
        <dbReference type="SAM" id="Phobius"/>
    </source>
</evidence>
<keyword evidence="1" id="KW-0472">Membrane</keyword>
<feature type="transmembrane region" description="Helical" evidence="1">
    <location>
        <begin position="154"/>
        <end position="170"/>
    </location>
</feature>
<sequence length="176" mass="19074">MTTVFTHALVGATLIRCLPARWRSPRLYDLAIVGAMAPDLDVLSFRLGIAYADDFGHRGAMHSLLAALLLGLLLALLHAGLRGRAPFRVAWAALFAAVASHGPLDALTNGGEGVAFFWPFSSERFFFPVTPIAVSPIGAHFFSSRGAHTLMSEALWVALPCLLLWLGLHLRDKTKE</sequence>
<dbReference type="STRING" id="1121001.SAMN02745857_00276"/>
<feature type="transmembrane region" description="Helical" evidence="1">
    <location>
        <begin position="60"/>
        <end position="78"/>
    </location>
</feature>
<dbReference type="PANTHER" id="PTHR35531:SF1">
    <property type="entry name" value="INNER MEMBRANE PROTEIN YBCI-RELATED"/>
    <property type="match status" value="1"/>
</dbReference>
<proteinExistence type="predicted"/>
<dbReference type="InterPro" id="IPR007404">
    <property type="entry name" value="YdjM-like"/>
</dbReference>
<dbReference type="PANTHER" id="PTHR35531">
    <property type="entry name" value="INNER MEMBRANE PROTEIN YBCI-RELATED"/>
    <property type="match status" value="1"/>
</dbReference>
<dbReference type="Pfam" id="PF04307">
    <property type="entry name" value="YdjM"/>
    <property type="match status" value="1"/>
</dbReference>
<dbReference type="RefSeq" id="WP_084088735.1">
    <property type="nucleotide sequence ID" value="NZ_FWXD01000001.1"/>
</dbReference>
<reference evidence="2 3" key="1">
    <citation type="submission" date="2017-04" db="EMBL/GenBank/DDBJ databases">
        <authorList>
            <person name="Afonso C.L."/>
            <person name="Miller P.J."/>
            <person name="Scott M.A."/>
            <person name="Spackman E."/>
            <person name="Goraichik I."/>
            <person name="Dimitrov K.M."/>
            <person name="Suarez D.L."/>
            <person name="Swayne D.E."/>
        </authorList>
    </citation>
    <scope>NUCLEOTIDE SEQUENCE [LARGE SCALE GENOMIC DNA]</scope>
    <source>
        <strain evidence="2 3">DSM 23236</strain>
    </source>
</reference>
<dbReference type="Proteomes" id="UP000192761">
    <property type="component" value="Unassembled WGS sequence"/>
</dbReference>
<dbReference type="AlphaFoldDB" id="A0A1W1X0K6"/>
<organism evidence="2 3">
    <name type="scientific">Andreprevotia lacus DSM 23236</name>
    <dbReference type="NCBI Taxonomy" id="1121001"/>
    <lineage>
        <taxon>Bacteria</taxon>
        <taxon>Pseudomonadati</taxon>
        <taxon>Pseudomonadota</taxon>
        <taxon>Betaproteobacteria</taxon>
        <taxon>Neisseriales</taxon>
        <taxon>Chitinibacteraceae</taxon>
        <taxon>Andreprevotia</taxon>
    </lineage>
</organism>
<feature type="transmembrane region" description="Helical" evidence="1">
    <location>
        <begin position="124"/>
        <end position="142"/>
    </location>
</feature>
<name>A0A1W1X0K6_9NEIS</name>